<accession>A0AAW0P8W2</accession>
<feature type="compositionally biased region" description="Basic and acidic residues" evidence="1">
    <location>
        <begin position="43"/>
        <end position="60"/>
    </location>
</feature>
<gene>
    <name evidence="2" type="ORF">WMY93_013353</name>
</gene>
<comment type="caution">
    <text evidence="2">The sequence shown here is derived from an EMBL/GenBank/DDBJ whole genome shotgun (WGS) entry which is preliminary data.</text>
</comment>
<protein>
    <submittedName>
        <fullName evidence="2">Uncharacterized protein</fullName>
    </submittedName>
</protein>
<feature type="compositionally biased region" description="Basic and acidic residues" evidence="1">
    <location>
        <begin position="118"/>
        <end position="128"/>
    </location>
</feature>
<dbReference type="EMBL" id="JBBPFD010000009">
    <property type="protein sequence ID" value="KAK7913142.1"/>
    <property type="molecule type" value="Genomic_DNA"/>
</dbReference>
<keyword evidence="3" id="KW-1185">Reference proteome</keyword>
<proteinExistence type="predicted"/>
<feature type="compositionally biased region" description="Pro residues" evidence="1">
    <location>
        <begin position="26"/>
        <end position="42"/>
    </location>
</feature>
<organism evidence="2 3">
    <name type="scientific">Mugilogobius chulae</name>
    <name type="common">yellowstripe goby</name>
    <dbReference type="NCBI Taxonomy" id="88201"/>
    <lineage>
        <taxon>Eukaryota</taxon>
        <taxon>Metazoa</taxon>
        <taxon>Chordata</taxon>
        <taxon>Craniata</taxon>
        <taxon>Vertebrata</taxon>
        <taxon>Euteleostomi</taxon>
        <taxon>Actinopterygii</taxon>
        <taxon>Neopterygii</taxon>
        <taxon>Teleostei</taxon>
        <taxon>Neoteleostei</taxon>
        <taxon>Acanthomorphata</taxon>
        <taxon>Gobiaria</taxon>
        <taxon>Gobiiformes</taxon>
        <taxon>Gobioidei</taxon>
        <taxon>Gobiidae</taxon>
        <taxon>Gobionellinae</taxon>
        <taxon>Mugilogobius</taxon>
    </lineage>
</organism>
<name>A0AAW0P8W2_9GOBI</name>
<evidence type="ECO:0000313" key="2">
    <source>
        <dbReference type="EMBL" id="KAK7913142.1"/>
    </source>
</evidence>
<dbReference type="Proteomes" id="UP001460270">
    <property type="component" value="Unassembled WGS sequence"/>
</dbReference>
<feature type="region of interest" description="Disordered" evidence="1">
    <location>
        <begin position="18"/>
        <end position="69"/>
    </location>
</feature>
<evidence type="ECO:0000256" key="1">
    <source>
        <dbReference type="SAM" id="MobiDB-lite"/>
    </source>
</evidence>
<feature type="region of interest" description="Disordered" evidence="1">
    <location>
        <begin position="88"/>
        <end position="148"/>
    </location>
</feature>
<evidence type="ECO:0000313" key="3">
    <source>
        <dbReference type="Proteomes" id="UP001460270"/>
    </source>
</evidence>
<sequence>MATIKKWGACLPPALPAEVSLGETHSPPPHMAPNAAPPPPERAGPERTGRFTHPDTRWTRNEPASFSFGPSTRVLSQICFPSNCPRSGCGHADPPRRMRSSPSPPYAYLRQHRARTWTRRDGRRKEQARSGSGFTGTGQEEPRSRRENGLAWIYNDDVFIRLEEQ</sequence>
<reference evidence="3" key="1">
    <citation type="submission" date="2024-04" db="EMBL/GenBank/DDBJ databases">
        <title>Salinicola lusitanus LLJ914,a marine bacterium isolated from the Okinawa Trough.</title>
        <authorList>
            <person name="Li J."/>
        </authorList>
    </citation>
    <scope>NUCLEOTIDE SEQUENCE [LARGE SCALE GENOMIC DNA]</scope>
</reference>
<dbReference type="AlphaFoldDB" id="A0AAW0P8W2"/>